<dbReference type="FunFam" id="3.40.640.10:FF:000009">
    <property type="entry name" value="Cystathionine gamma-synthase homolog"/>
    <property type="match status" value="1"/>
</dbReference>
<dbReference type="InterPro" id="IPR000277">
    <property type="entry name" value="Cys/Met-Metab_PyrdxlP-dep_enz"/>
</dbReference>
<name>A0A099U0A6_9HELI</name>
<dbReference type="AlphaFoldDB" id="A0A099U0A6"/>
<dbReference type="RefSeq" id="WP_034556802.1">
    <property type="nucleotide sequence ID" value="NZ_FZML01000012.1"/>
</dbReference>
<dbReference type="PANTHER" id="PTHR11808">
    <property type="entry name" value="TRANS-SULFURATION ENZYME FAMILY MEMBER"/>
    <property type="match status" value="1"/>
</dbReference>
<keyword evidence="9" id="KW-1185">Reference proteome</keyword>
<dbReference type="InterPro" id="IPR015424">
    <property type="entry name" value="PyrdxlP-dep_Trfase"/>
</dbReference>
<dbReference type="Proteomes" id="UP000255139">
    <property type="component" value="Unassembled WGS sequence"/>
</dbReference>
<dbReference type="EC" id="4.4.1.8" evidence="6"/>
<dbReference type="PANTHER" id="PTHR11808:SF15">
    <property type="entry name" value="CYSTATHIONINE GAMMA-LYASE"/>
    <property type="match status" value="1"/>
</dbReference>
<evidence type="ECO:0000256" key="2">
    <source>
        <dbReference type="ARBA" id="ARBA00009077"/>
    </source>
</evidence>
<evidence type="ECO:0000313" key="6">
    <source>
        <dbReference type="EMBL" id="STQ86078.1"/>
    </source>
</evidence>
<accession>A0A099U0A6</accession>
<reference evidence="6 9" key="2">
    <citation type="submission" date="2018-06" db="EMBL/GenBank/DDBJ databases">
        <authorList>
            <consortium name="Pathogen Informatics"/>
            <person name="Doyle S."/>
        </authorList>
    </citation>
    <scope>NUCLEOTIDE SEQUENCE [LARGE SCALE GENOMIC DNA]</scope>
    <source>
        <strain evidence="6 9">NCTC12714</strain>
    </source>
</reference>
<evidence type="ECO:0000256" key="1">
    <source>
        <dbReference type="ARBA" id="ARBA00001933"/>
    </source>
</evidence>
<evidence type="ECO:0000256" key="3">
    <source>
        <dbReference type="ARBA" id="ARBA00022898"/>
    </source>
</evidence>
<sequence>MKFEPKFNTGFETNAIHIDEKPNIYGHISADVVTPIHLSSTFAKPDYESTCLGYSYSRLSNPTREVMESKLGSLENAKHTICYASGQAAEVAVILSFLKAGDGILCFDDIYGGTRRLLSQVFDSFGITTHFVDMRDISSLEKHYNPSIKMILAETPTNPFLTLCDMQALADFAKKRNIISVIDNTFATPYIQKPLDLGIDIVVHSMTKYINGHSDSIAGAVCLNEDSLYEKLRFVSNSTGMVLSPMDSYLNIRGIKTLALRMQKHCDNALEIAKFLESHDKVEKVLYPGLTSFPQHELAKKQMKNGFGGVVAVYIKANYDEMKIFAKNLELFNLAESLGGVESLYGAPYFMSHGSVDVEIKKQMNITKNLLRLSVGLENVEDLKKALDNALRSI</sequence>
<dbReference type="OrthoDB" id="9805807at2"/>
<dbReference type="Gene3D" id="3.90.1150.10">
    <property type="entry name" value="Aspartate Aminotransferase, domain 1"/>
    <property type="match status" value="1"/>
</dbReference>
<dbReference type="GO" id="GO:0030170">
    <property type="term" value="F:pyridoxal phosphate binding"/>
    <property type="evidence" value="ECO:0007669"/>
    <property type="project" value="InterPro"/>
</dbReference>
<dbReference type="GO" id="GO:0008483">
    <property type="term" value="F:transaminase activity"/>
    <property type="evidence" value="ECO:0007669"/>
    <property type="project" value="UniProtKB-KW"/>
</dbReference>
<dbReference type="EC" id="2.5.1.48" evidence="6"/>
<dbReference type="CDD" id="cd00614">
    <property type="entry name" value="CGS_like"/>
    <property type="match status" value="1"/>
</dbReference>
<dbReference type="SUPFAM" id="SSF53383">
    <property type="entry name" value="PLP-dependent transferases"/>
    <property type="match status" value="1"/>
</dbReference>
<evidence type="ECO:0000313" key="7">
    <source>
        <dbReference type="EMBL" id="TLE00074.1"/>
    </source>
</evidence>
<evidence type="ECO:0000313" key="9">
    <source>
        <dbReference type="Proteomes" id="UP000255139"/>
    </source>
</evidence>
<dbReference type="Gene3D" id="3.40.640.10">
    <property type="entry name" value="Type I PLP-dependent aspartate aminotransferase-like (Major domain)"/>
    <property type="match status" value="1"/>
</dbReference>
<dbReference type="GO" id="GO:0019343">
    <property type="term" value="P:cysteine biosynthetic process via cystathionine"/>
    <property type="evidence" value="ECO:0007669"/>
    <property type="project" value="TreeGrafter"/>
</dbReference>
<evidence type="ECO:0000313" key="8">
    <source>
        <dbReference type="Proteomes" id="UP000029922"/>
    </source>
</evidence>
<dbReference type="GO" id="GO:0003962">
    <property type="term" value="F:cystathionine gamma-synthase activity"/>
    <property type="evidence" value="ECO:0007669"/>
    <property type="project" value="UniProtKB-EC"/>
</dbReference>
<dbReference type="Proteomes" id="UP000029922">
    <property type="component" value="Unassembled WGS sequence"/>
</dbReference>
<gene>
    <name evidence="6" type="primary">metB_2</name>
    <name evidence="7" type="ORF">LS73_005960</name>
    <name evidence="6" type="ORF">NCTC12714_00869</name>
</gene>
<keyword evidence="7" id="KW-0032">Aminotransferase</keyword>
<dbReference type="STRING" id="216.LS73_01065"/>
<dbReference type="GO" id="GO:0005737">
    <property type="term" value="C:cytoplasm"/>
    <property type="evidence" value="ECO:0007669"/>
    <property type="project" value="TreeGrafter"/>
</dbReference>
<dbReference type="Pfam" id="PF01053">
    <property type="entry name" value="Cys_Met_Meta_PP"/>
    <property type="match status" value="1"/>
</dbReference>
<dbReference type="EMBL" id="UGJE01000002">
    <property type="protein sequence ID" value="STQ86078.1"/>
    <property type="molecule type" value="Genomic_DNA"/>
</dbReference>
<keyword evidence="3 4" id="KW-0663">Pyridoxal phosphate</keyword>
<dbReference type="EMBL" id="JRPD02000011">
    <property type="protein sequence ID" value="TLE00074.1"/>
    <property type="molecule type" value="Genomic_DNA"/>
</dbReference>
<dbReference type="GO" id="GO:0004123">
    <property type="term" value="F:cystathionine gamma-lyase activity"/>
    <property type="evidence" value="ECO:0007669"/>
    <property type="project" value="TreeGrafter"/>
</dbReference>
<dbReference type="GO" id="GO:0019346">
    <property type="term" value="P:transsulfuration"/>
    <property type="evidence" value="ECO:0007669"/>
    <property type="project" value="InterPro"/>
</dbReference>
<dbReference type="PIRSF" id="PIRSF001434">
    <property type="entry name" value="CGS"/>
    <property type="match status" value="1"/>
</dbReference>
<dbReference type="InterPro" id="IPR015421">
    <property type="entry name" value="PyrdxlP-dep_Trfase_major"/>
</dbReference>
<feature type="modified residue" description="N6-(pyridoxal phosphate)lysine" evidence="4">
    <location>
        <position position="208"/>
    </location>
</feature>
<dbReference type="InterPro" id="IPR015422">
    <property type="entry name" value="PyrdxlP-dep_Trfase_small"/>
</dbReference>
<comment type="cofactor">
    <cofactor evidence="1 5">
        <name>pyridoxal 5'-phosphate</name>
        <dbReference type="ChEBI" id="CHEBI:597326"/>
    </cofactor>
</comment>
<organism evidence="6 9">
    <name type="scientific">Helicobacter muridarum</name>
    <dbReference type="NCBI Taxonomy" id="216"/>
    <lineage>
        <taxon>Bacteria</taxon>
        <taxon>Pseudomonadati</taxon>
        <taxon>Campylobacterota</taxon>
        <taxon>Epsilonproteobacteria</taxon>
        <taxon>Campylobacterales</taxon>
        <taxon>Helicobacteraceae</taxon>
        <taxon>Helicobacter</taxon>
    </lineage>
</organism>
<keyword evidence="6" id="KW-0808">Transferase</keyword>
<reference evidence="7 8" key="1">
    <citation type="journal article" date="2014" name="Genome Announc.">
        <title>Draft genome sequences of eight enterohepatic helicobacter species isolated from both laboratory and wild rodents.</title>
        <authorList>
            <person name="Sheh A."/>
            <person name="Shen Z."/>
            <person name="Fox J.G."/>
        </authorList>
    </citation>
    <scope>NUCLEOTIDE SEQUENCE [LARGE SCALE GENOMIC DNA]</scope>
    <source>
        <strain evidence="7 8">ST1</strain>
    </source>
</reference>
<keyword evidence="6" id="KW-0456">Lyase</keyword>
<protein>
    <submittedName>
        <fullName evidence="7">Aminotransferase class I/II-fold pyridoxal phosphate-dependent enzyme</fullName>
    </submittedName>
    <submittedName>
        <fullName evidence="6">Cystathionine gamma-synthase</fullName>
        <ecNumber evidence="6">2.5.1.48</ecNumber>
        <ecNumber evidence="6">4.4.1.8</ecNumber>
    </submittedName>
</protein>
<evidence type="ECO:0000256" key="5">
    <source>
        <dbReference type="RuleBase" id="RU362118"/>
    </source>
</evidence>
<evidence type="ECO:0000256" key="4">
    <source>
        <dbReference type="PIRSR" id="PIRSR001434-2"/>
    </source>
</evidence>
<comment type="similarity">
    <text evidence="2 5">Belongs to the trans-sulfuration enzymes family.</text>
</comment>
<proteinExistence type="inferred from homology"/>